<organism evidence="1 2">
    <name type="scientific">Paramuricea clavata</name>
    <name type="common">Red gorgonian</name>
    <name type="synonym">Violescent sea-whip</name>
    <dbReference type="NCBI Taxonomy" id="317549"/>
    <lineage>
        <taxon>Eukaryota</taxon>
        <taxon>Metazoa</taxon>
        <taxon>Cnidaria</taxon>
        <taxon>Anthozoa</taxon>
        <taxon>Octocorallia</taxon>
        <taxon>Malacalcyonacea</taxon>
        <taxon>Plexauridae</taxon>
        <taxon>Paramuricea</taxon>
    </lineage>
</organism>
<evidence type="ECO:0000313" key="2">
    <source>
        <dbReference type="Proteomes" id="UP001152795"/>
    </source>
</evidence>
<protein>
    <submittedName>
        <fullName evidence="1">Uncharacterized protein</fullName>
    </submittedName>
</protein>
<accession>A0A7D9MIT3</accession>
<dbReference type="EMBL" id="CACRXK020051005">
    <property type="protein sequence ID" value="CAB4046367.1"/>
    <property type="molecule type" value="Genomic_DNA"/>
</dbReference>
<keyword evidence="2" id="KW-1185">Reference proteome</keyword>
<feature type="non-terminal residue" evidence="1">
    <location>
        <position position="98"/>
    </location>
</feature>
<evidence type="ECO:0000313" key="1">
    <source>
        <dbReference type="EMBL" id="CAB4046367.1"/>
    </source>
</evidence>
<gene>
    <name evidence="1" type="ORF">PACLA_8A063471</name>
</gene>
<proteinExistence type="predicted"/>
<sequence>ELLLDQFSLTKIQRLQSALFEEKRSSEEKTAHLLSRVDPLLESISIDDVRKFVLFSSLPDSVKQHVAPEFDSLSVHDFQRRCDVLLDIKHGKSQHVAA</sequence>
<comment type="caution">
    <text evidence="1">The sequence shown here is derived from an EMBL/GenBank/DDBJ whole genome shotgun (WGS) entry which is preliminary data.</text>
</comment>
<feature type="non-terminal residue" evidence="1">
    <location>
        <position position="1"/>
    </location>
</feature>
<name>A0A7D9MIT3_PARCT</name>
<dbReference type="AlphaFoldDB" id="A0A7D9MIT3"/>
<dbReference type="Proteomes" id="UP001152795">
    <property type="component" value="Unassembled WGS sequence"/>
</dbReference>
<reference evidence="1" key="1">
    <citation type="submission" date="2020-04" db="EMBL/GenBank/DDBJ databases">
        <authorList>
            <person name="Alioto T."/>
            <person name="Alioto T."/>
            <person name="Gomez Garrido J."/>
        </authorList>
    </citation>
    <scope>NUCLEOTIDE SEQUENCE</scope>
    <source>
        <strain evidence="1">A484AB</strain>
    </source>
</reference>